<name>A0ABR4S8W1_9ACTN</name>
<dbReference type="Gene3D" id="2.130.10.130">
    <property type="entry name" value="Integrin alpha, N-terminal"/>
    <property type="match status" value="2"/>
</dbReference>
<reference evidence="3 4" key="1">
    <citation type="submission" date="2014-03" db="EMBL/GenBank/DDBJ databases">
        <title>Genome Sequence of Streptomyces wadayamensis A23 strain, an endophytic actinobacteria from Citrus reticulata.</title>
        <authorList>
            <person name="de Oliveira L.G."/>
            <person name="Tormet G.D."/>
            <person name="Marcon J."/>
            <person name="Samborsky M."/>
            <person name="Araujo W.L."/>
            <person name="de Azevedo J.L."/>
        </authorList>
    </citation>
    <scope>NUCLEOTIDE SEQUENCE [LARGE SCALE GENOMIC DNA]</scope>
    <source>
        <strain evidence="3 4">A23</strain>
    </source>
</reference>
<protein>
    <recommendedName>
        <fullName evidence="5">VCBS repeat-containing protein</fullName>
    </recommendedName>
</protein>
<dbReference type="EMBL" id="JHDU01000021">
    <property type="protein sequence ID" value="KDR62083.1"/>
    <property type="molecule type" value="Genomic_DNA"/>
</dbReference>
<evidence type="ECO:0000256" key="2">
    <source>
        <dbReference type="SAM" id="Phobius"/>
    </source>
</evidence>
<keyword evidence="1" id="KW-0732">Signal</keyword>
<sequence>MGSSTAGRKLFRRPGGRHVLVTVLVAVAVLAYLVLLPSDEVAPVPGSPCRADGPARTDPLLAPDLDGDGFGELVYEDAREPDGFQVVVVPGSARGPDAARATVLDRDDLGVPDSVQSIDDTWRPTVADLDGDGHLDLVVSGAAQVVWGGPDGPRADGPRGRVPLPGGPYASTPVAGDVDGDGHLDLVAYRFSAENPGLVVLKGPFERSGAPADTVEIPTPVNEAASPALLLGDADGDRAADLAVYDSPYDPPLLLTGGADTPSGLNDKPQRLPAGESVAFGDFDGDGRRDIAVGQSFVDPYDEEETPYRRGQVRIAYGKEPGTWVTVEGGAPQEGFGTRLGAGDFDGDGCDDLAVQLTRKKEAADARFAVLHGGSDHGLASEPWRTVRRTVAEPSGPVDEGPVDGSLFAAADWDGDGHAELALAGGGHWWFTDGTDRDTASFPEPGRGDTR</sequence>
<feature type="transmembrane region" description="Helical" evidence="2">
    <location>
        <begin position="18"/>
        <end position="35"/>
    </location>
</feature>
<dbReference type="Proteomes" id="UP000027443">
    <property type="component" value="Unassembled WGS sequence"/>
</dbReference>
<comment type="caution">
    <text evidence="3">The sequence shown here is derived from an EMBL/GenBank/DDBJ whole genome shotgun (WGS) entry which is preliminary data.</text>
</comment>
<dbReference type="Pfam" id="PF13517">
    <property type="entry name" value="FG-GAP_3"/>
    <property type="match status" value="1"/>
</dbReference>
<keyword evidence="2" id="KW-0472">Membrane</keyword>
<evidence type="ECO:0008006" key="5">
    <source>
        <dbReference type="Google" id="ProtNLM"/>
    </source>
</evidence>
<evidence type="ECO:0000313" key="3">
    <source>
        <dbReference type="EMBL" id="KDR62083.1"/>
    </source>
</evidence>
<dbReference type="PANTHER" id="PTHR46580">
    <property type="entry name" value="SENSOR KINASE-RELATED"/>
    <property type="match status" value="1"/>
</dbReference>
<dbReference type="InterPro" id="IPR013517">
    <property type="entry name" value="FG-GAP"/>
</dbReference>
<proteinExistence type="predicted"/>
<dbReference type="RefSeq" id="WP_198536858.1">
    <property type="nucleotide sequence ID" value="NZ_JHDU01000021.1"/>
</dbReference>
<keyword evidence="4" id="KW-1185">Reference proteome</keyword>
<dbReference type="Pfam" id="PF01839">
    <property type="entry name" value="FG-GAP"/>
    <property type="match status" value="2"/>
</dbReference>
<keyword evidence="2" id="KW-0812">Transmembrane</keyword>
<dbReference type="SUPFAM" id="SSF69318">
    <property type="entry name" value="Integrin alpha N-terminal domain"/>
    <property type="match status" value="1"/>
</dbReference>
<gene>
    <name evidence="3" type="ORF">DC60_20635</name>
</gene>
<organism evidence="3 4">
    <name type="scientific">Streptomyces wadayamensis</name>
    <dbReference type="NCBI Taxonomy" id="141454"/>
    <lineage>
        <taxon>Bacteria</taxon>
        <taxon>Bacillati</taxon>
        <taxon>Actinomycetota</taxon>
        <taxon>Actinomycetes</taxon>
        <taxon>Kitasatosporales</taxon>
        <taxon>Streptomycetaceae</taxon>
        <taxon>Streptomyces</taxon>
    </lineage>
</organism>
<evidence type="ECO:0000256" key="1">
    <source>
        <dbReference type="ARBA" id="ARBA00022729"/>
    </source>
</evidence>
<dbReference type="InterPro" id="IPR028994">
    <property type="entry name" value="Integrin_alpha_N"/>
</dbReference>
<evidence type="ECO:0000313" key="4">
    <source>
        <dbReference type="Proteomes" id="UP000027443"/>
    </source>
</evidence>
<keyword evidence="2" id="KW-1133">Transmembrane helix</keyword>
<accession>A0ABR4S8W1</accession>
<dbReference type="PANTHER" id="PTHR46580:SF2">
    <property type="entry name" value="MAM DOMAIN-CONTAINING PROTEIN"/>
    <property type="match status" value="1"/>
</dbReference>